<evidence type="ECO:0000256" key="1">
    <source>
        <dbReference type="SAM" id="SignalP"/>
    </source>
</evidence>
<name>A0A0V0GLZ8_SOLCH</name>
<accession>A0A0V0GLZ8</accession>
<dbReference type="AlphaFoldDB" id="A0A0V0GLZ8"/>
<feature type="non-terminal residue" evidence="2">
    <location>
        <position position="1"/>
    </location>
</feature>
<organism evidence="2">
    <name type="scientific">Solanum chacoense</name>
    <name type="common">Chaco potato</name>
    <dbReference type="NCBI Taxonomy" id="4108"/>
    <lineage>
        <taxon>Eukaryota</taxon>
        <taxon>Viridiplantae</taxon>
        <taxon>Streptophyta</taxon>
        <taxon>Embryophyta</taxon>
        <taxon>Tracheophyta</taxon>
        <taxon>Spermatophyta</taxon>
        <taxon>Magnoliopsida</taxon>
        <taxon>eudicotyledons</taxon>
        <taxon>Gunneridae</taxon>
        <taxon>Pentapetalae</taxon>
        <taxon>asterids</taxon>
        <taxon>lamiids</taxon>
        <taxon>Solanales</taxon>
        <taxon>Solanaceae</taxon>
        <taxon>Solanoideae</taxon>
        <taxon>Solaneae</taxon>
        <taxon>Solanum</taxon>
    </lineage>
</organism>
<protein>
    <submittedName>
        <fullName evidence="2">Putative ovule protein</fullName>
    </submittedName>
</protein>
<feature type="signal peptide" evidence="1">
    <location>
        <begin position="1"/>
        <end position="18"/>
    </location>
</feature>
<sequence>ILQHLVCCILLGLHQCLTRDNLTTETFDILDFTESTQKSIWVHEKQTQLQIVFTPITANFKKIY</sequence>
<feature type="chain" id="PRO_5006865391" evidence="1">
    <location>
        <begin position="19"/>
        <end position="64"/>
    </location>
</feature>
<dbReference type="EMBL" id="GEDG01035276">
    <property type="protein sequence ID" value="JAP09298.1"/>
    <property type="molecule type" value="Transcribed_RNA"/>
</dbReference>
<keyword evidence="1" id="KW-0732">Signal</keyword>
<proteinExistence type="predicted"/>
<reference evidence="2" key="1">
    <citation type="submission" date="2015-12" db="EMBL/GenBank/DDBJ databases">
        <title>Gene expression during late stages of embryo sac development: a critical building block for successful pollen-pistil interactions.</title>
        <authorList>
            <person name="Liu Y."/>
            <person name="Joly V."/>
            <person name="Sabar M."/>
            <person name="Matton D.P."/>
        </authorList>
    </citation>
    <scope>NUCLEOTIDE SEQUENCE</scope>
</reference>
<evidence type="ECO:0000313" key="2">
    <source>
        <dbReference type="EMBL" id="JAP09298.1"/>
    </source>
</evidence>